<evidence type="ECO:0000259" key="3">
    <source>
        <dbReference type="Pfam" id="PF12051"/>
    </source>
</evidence>
<dbReference type="GO" id="GO:0016020">
    <property type="term" value="C:membrane"/>
    <property type="evidence" value="ECO:0007669"/>
    <property type="project" value="TreeGrafter"/>
</dbReference>
<accession>A0A218ZDW6</accession>
<evidence type="ECO:0000256" key="2">
    <source>
        <dbReference type="SAM" id="Phobius"/>
    </source>
</evidence>
<keyword evidence="2" id="KW-0812">Transmembrane</keyword>
<dbReference type="Proteomes" id="UP000242519">
    <property type="component" value="Unassembled WGS sequence"/>
</dbReference>
<keyword evidence="2" id="KW-1133">Transmembrane helix</keyword>
<keyword evidence="2" id="KW-0472">Membrane</keyword>
<dbReference type="InParanoid" id="A0A218ZDW6"/>
<dbReference type="PANTHER" id="PTHR34814">
    <property type="entry name" value="NITROSOGUANIDINE RESISTANCE PROTEIN SNG1"/>
    <property type="match status" value="1"/>
</dbReference>
<proteinExistence type="predicted"/>
<comment type="caution">
    <text evidence="4">The sequence shown here is derived from an EMBL/GenBank/DDBJ whole genome shotgun (WGS) entry which is preliminary data.</text>
</comment>
<dbReference type="Pfam" id="PF12051">
    <property type="entry name" value="DUF3533"/>
    <property type="match status" value="1"/>
</dbReference>
<dbReference type="InterPro" id="IPR022703">
    <property type="entry name" value="DUF3533"/>
</dbReference>
<feature type="transmembrane region" description="Helical" evidence="2">
    <location>
        <begin position="257"/>
        <end position="280"/>
    </location>
</feature>
<reference evidence="4 5" key="1">
    <citation type="submission" date="2017-04" db="EMBL/GenBank/DDBJ databases">
        <title>Draft genome sequence of Marssonina coronaria NL1: causal agent of apple blotch.</title>
        <authorList>
            <person name="Cheng Q."/>
        </authorList>
    </citation>
    <scope>NUCLEOTIDE SEQUENCE [LARGE SCALE GENOMIC DNA]</scope>
    <source>
        <strain evidence="4 5">NL1</strain>
    </source>
</reference>
<organism evidence="4 5">
    <name type="scientific">Diplocarpon coronariae</name>
    <dbReference type="NCBI Taxonomy" id="2795749"/>
    <lineage>
        <taxon>Eukaryota</taxon>
        <taxon>Fungi</taxon>
        <taxon>Dikarya</taxon>
        <taxon>Ascomycota</taxon>
        <taxon>Pezizomycotina</taxon>
        <taxon>Leotiomycetes</taxon>
        <taxon>Helotiales</taxon>
        <taxon>Drepanopezizaceae</taxon>
        <taxon>Diplocarpon</taxon>
    </lineage>
</organism>
<feature type="region of interest" description="Disordered" evidence="1">
    <location>
        <begin position="436"/>
        <end position="484"/>
    </location>
</feature>
<feature type="transmembrane region" description="Helical" evidence="2">
    <location>
        <begin position="316"/>
        <end position="339"/>
    </location>
</feature>
<dbReference type="AlphaFoldDB" id="A0A218ZDW6"/>
<sequence length="484" mass="53299">MARLLWADPFWDGKRKPFVTAITMTSQMIILMFLALLCYLYGSLWKSGERASGLNVLAVDYDGGVIGQSLTAAYESVRGKTFPTLHFRPAADFETVEDVRNAVCRGDYWAAVFAHDGASERLAAALSGGPPAAQYEADNTITYVYNAIHYPAVQSGFIVSNMQTLIGVARQAYNSLNGTAAAAYLNTDDRNATLALLNPISASTINIKPSDQGTKVLYNTVTMVLPIIQQFFFLMAINGISTQFGIYGYLHSHQVGIIRMIVSTLYTFLASLTHIGYIWAFREGWDVSGNQFVLAWIATWLYMHVNFLILDAATALIPVSFLSFFVLPWVIINVTSTIYPFELSPGFYRWNYAIPGHQLISIWYQIWSGGCNNQLYVYSPVRPLESSPEARAAAISDAARALPVLLGWELFGGAAAIFGTFYRNKAARRAVLSEEGKQSSLATGEGESPEARRKTADNPGPVGWPYPFSDAVYPAPKIRRTGTV</sequence>
<dbReference type="OrthoDB" id="2140105at2759"/>
<protein>
    <submittedName>
        <fullName evidence="4">Nitrosoguanidine resistance protein SNG</fullName>
    </submittedName>
</protein>
<name>A0A218ZDW6_9HELO</name>
<keyword evidence="5" id="KW-1185">Reference proteome</keyword>
<evidence type="ECO:0000313" key="5">
    <source>
        <dbReference type="Proteomes" id="UP000242519"/>
    </source>
</evidence>
<evidence type="ECO:0000256" key="1">
    <source>
        <dbReference type="SAM" id="MobiDB-lite"/>
    </source>
</evidence>
<evidence type="ECO:0000313" key="4">
    <source>
        <dbReference type="EMBL" id="OWP06281.1"/>
    </source>
</evidence>
<dbReference type="STRING" id="503106.A0A218ZDW6"/>
<dbReference type="PANTHER" id="PTHR34814:SF2">
    <property type="entry name" value="DUF3533 DOMAIN-CONTAINING PROTEIN"/>
    <property type="match status" value="1"/>
</dbReference>
<feature type="transmembrane region" description="Helical" evidence="2">
    <location>
        <begin position="20"/>
        <end position="42"/>
    </location>
</feature>
<feature type="transmembrane region" description="Helical" evidence="2">
    <location>
        <begin position="292"/>
        <end position="310"/>
    </location>
</feature>
<dbReference type="InterPro" id="IPR053001">
    <property type="entry name" value="MNNG_permease-like"/>
</dbReference>
<gene>
    <name evidence="4" type="ORF">B2J93_4897</name>
</gene>
<dbReference type="EMBL" id="MZNU01000050">
    <property type="protein sequence ID" value="OWP06281.1"/>
    <property type="molecule type" value="Genomic_DNA"/>
</dbReference>
<feature type="domain" description="DUF3533" evidence="3">
    <location>
        <begin position="28"/>
        <end position="377"/>
    </location>
</feature>